<feature type="region of interest" description="Disordered" evidence="1">
    <location>
        <begin position="452"/>
        <end position="483"/>
    </location>
</feature>
<evidence type="ECO:0000259" key="2">
    <source>
        <dbReference type="PROSITE" id="PS50020"/>
    </source>
</evidence>
<dbReference type="PANTHER" id="PTHR14248">
    <property type="entry name" value="CYCLIN Y, ISOFORM A"/>
    <property type="match status" value="1"/>
</dbReference>
<dbReference type="CDD" id="cd20540">
    <property type="entry name" value="CYCLIN_CCNY_like"/>
    <property type="match status" value="1"/>
</dbReference>
<comment type="caution">
    <text evidence="3">The sequence shown here is derived from an EMBL/GenBank/DDBJ whole genome shotgun (WGS) entry which is preliminary data.</text>
</comment>
<dbReference type="Gene3D" id="1.10.472.10">
    <property type="entry name" value="Cyclin-like"/>
    <property type="match status" value="1"/>
</dbReference>
<feature type="region of interest" description="Disordered" evidence="1">
    <location>
        <begin position="137"/>
        <end position="163"/>
    </location>
</feature>
<keyword evidence="4" id="KW-1185">Reference proteome</keyword>
<dbReference type="EMBL" id="JALLAZ020001654">
    <property type="protein sequence ID" value="KAL3769522.1"/>
    <property type="molecule type" value="Genomic_DNA"/>
</dbReference>
<dbReference type="PROSITE" id="PS50020">
    <property type="entry name" value="WW_DOMAIN_2"/>
    <property type="match status" value="1"/>
</dbReference>
<dbReference type="Pfam" id="PF08613">
    <property type="entry name" value="Cyclin"/>
    <property type="match status" value="1"/>
</dbReference>
<sequence>MPSSSSSSSSSRSSSAAASSSSAPDRASHRHHHHPFENFMNILGSSFHRPSSSSSRAALPQQQQQRQRQRQRQQNPQQSHPLASSSSSATATHRRDTDYDAMLSSSSNVVAATATATAEATNGSARHYVPPAVASFETISPSSSSSSDGGGGGGGDSTTPSSAAAAAWRTAVCPRTGKTYFWNVVTRESRWKKPLELATDEEVEQIRAKERKLREFFEVMEKNVLRRLEMGDYGSGIPGEGGGSVAAEVIDQSWMVAADSPTENDNADEDWIASWITPNSESSDAASLGSMDMEGLSVLDRAVGTADRSSTPASLDDGLSLGSGTASREERDDGARPLLPPTAGRPQSRLERIKSSGSEPVIDKPSLIRTISKMEDVLLARQLNPPTRVVRVGRRRDDDVGLDSPRTVPGRDDAPMTPTGEACDILSSLHLTREAESLIASVVSMFTASTATLDGNDPSSPPMRSTTGSPGSEASASSTISATVAKPSLAKRNTCGTIYLGSTLSAPDKDALIKCVCGVFRAHMLQGAELRGGEGTVILGNGLVRADSLSSYSTSSSSSIRDDDVEHAVFNDRRSPGDYRFLDTSSIPSLSDVTDYYRSIFLTSQMEIECIIISLIYVERLVKMTNGKLSPRPENWRSVLFSCMVLASKVWDDLSMWNCDFSKIGPSGMTFTLSRTNELEIELLRTLRYKVKVEASEYAKYYFLLRGMLSRSGLTNDELTTLRPLDIGGVSNLLDAASPANGGGGEMSAAACI</sequence>
<dbReference type="AlphaFoldDB" id="A0ABD3N4N1"/>
<gene>
    <name evidence="3" type="ORF">ACHAW5_004864</name>
</gene>
<dbReference type="InterPro" id="IPR001202">
    <property type="entry name" value="WW_dom"/>
</dbReference>
<dbReference type="InterPro" id="IPR036915">
    <property type="entry name" value="Cyclin-like_sf"/>
</dbReference>
<dbReference type="InterPro" id="IPR013922">
    <property type="entry name" value="Cyclin_PHO80-like"/>
</dbReference>
<dbReference type="Gene3D" id="2.20.70.10">
    <property type="match status" value="1"/>
</dbReference>
<feature type="region of interest" description="Disordered" evidence="1">
    <location>
        <begin position="1"/>
        <end position="94"/>
    </location>
</feature>
<feature type="compositionally biased region" description="Low complexity" evidence="1">
    <location>
        <begin position="49"/>
        <end position="91"/>
    </location>
</feature>
<feature type="domain" description="WW" evidence="2">
    <location>
        <begin position="162"/>
        <end position="196"/>
    </location>
</feature>
<proteinExistence type="predicted"/>
<evidence type="ECO:0000256" key="1">
    <source>
        <dbReference type="SAM" id="MobiDB-lite"/>
    </source>
</evidence>
<name>A0ABD3N4N1_9STRA</name>
<feature type="compositionally biased region" description="Low complexity" evidence="1">
    <location>
        <begin position="465"/>
        <end position="483"/>
    </location>
</feature>
<dbReference type="Pfam" id="PF00397">
    <property type="entry name" value="WW"/>
    <property type="match status" value="1"/>
</dbReference>
<dbReference type="CDD" id="cd00201">
    <property type="entry name" value="WW"/>
    <property type="match status" value="1"/>
</dbReference>
<dbReference type="PROSITE" id="PS01159">
    <property type="entry name" value="WW_DOMAIN_1"/>
    <property type="match status" value="1"/>
</dbReference>
<organism evidence="3 4">
    <name type="scientific">Stephanodiscus triporus</name>
    <dbReference type="NCBI Taxonomy" id="2934178"/>
    <lineage>
        <taxon>Eukaryota</taxon>
        <taxon>Sar</taxon>
        <taxon>Stramenopiles</taxon>
        <taxon>Ochrophyta</taxon>
        <taxon>Bacillariophyta</taxon>
        <taxon>Coscinodiscophyceae</taxon>
        <taxon>Thalassiosirophycidae</taxon>
        <taxon>Stephanodiscales</taxon>
        <taxon>Stephanodiscaceae</taxon>
        <taxon>Stephanodiscus</taxon>
    </lineage>
</organism>
<dbReference type="SUPFAM" id="SSF47954">
    <property type="entry name" value="Cyclin-like"/>
    <property type="match status" value="1"/>
</dbReference>
<dbReference type="SMART" id="SM00456">
    <property type="entry name" value="WW"/>
    <property type="match status" value="1"/>
</dbReference>
<accession>A0ABD3N4N1</accession>
<feature type="region of interest" description="Disordered" evidence="1">
    <location>
        <begin position="396"/>
        <end position="418"/>
    </location>
</feature>
<dbReference type="InterPro" id="IPR036020">
    <property type="entry name" value="WW_dom_sf"/>
</dbReference>
<feature type="region of interest" description="Disordered" evidence="1">
    <location>
        <begin position="303"/>
        <end position="361"/>
    </location>
</feature>
<protein>
    <recommendedName>
        <fullName evidence="2">WW domain-containing protein</fullName>
    </recommendedName>
</protein>
<dbReference type="SUPFAM" id="SSF51045">
    <property type="entry name" value="WW domain"/>
    <property type="match status" value="1"/>
</dbReference>
<reference evidence="3 4" key="1">
    <citation type="submission" date="2024-10" db="EMBL/GenBank/DDBJ databases">
        <title>Updated reference genomes for cyclostephanoid diatoms.</title>
        <authorList>
            <person name="Roberts W.R."/>
            <person name="Alverson A.J."/>
        </authorList>
    </citation>
    <scope>NUCLEOTIDE SEQUENCE [LARGE SCALE GENOMIC DNA]</scope>
    <source>
        <strain evidence="3 4">AJA276-08</strain>
    </source>
</reference>
<evidence type="ECO:0000313" key="4">
    <source>
        <dbReference type="Proteomes" id="UP001530315"/>
    </source>
</evidence>
<feature type="compositionally biased region" description="Low complexity" evidence="1">
    <location>
        <begin position="1"/>
        <end position="25"/>
    </location>
</feature>
<dbReference type="Proteomes" id="UP001530315">
    <property type="component" value="Unassembled WGS sequence"/>
</dbReference>
<evidence type="ECO:0000313" key="3">
    <source>
        <dbReference type="EMBL" id="KAL3769522.1"/>
    </source>
</evidence>